<dbReference type="InterPro" id="IPR051257">
    <property type="entry name" value="Diverse_CBS-Domain"/>
</dbReference>
<keyword evidence="5" id="KW-1185">Reference proteome</keyword>
<dbReference type="PANTHER" id="PTHR43080">
    <property type="entry name" value="CBS DOMAIN-CONTAINING PROTEIN CBSX3, MITOCHONDRIAL"/>
    <property type="match status" value="1"/>
</dbReference>
<dbReference type="Proteomes" id="UP001519295">
    <property type="component" value="Unassembled WGS sequence"/>
</dbReference>
<evidence type="ECO:0000313" key="5">
    <source>
        <dbReference type="Proteomes" id="UP001519295"/>
    </source>
</evidence>
<reference evidence="4 5" key="1">
    <citation type="submission" date="2021-03" db="EMBL/GenBank/DDBJ databases">
        <title>Sequencing the genomes of 1000 actinobacteria strains.</title>
        <authorList>
            <person name="Klenk H.-P."/>
        </authorList>
    </citation>
    <scope>NUCLEOTIDE SEQUENCE [LARGE SCALE GENOMIC DNA]</scope>
    <source>
        <strain evidence="4 5">DSM 45256</strain>
    </source>
</reference>
<organism evidence="4 5">
    <name type="scientific">Pseudonocardia parietis</name>
    <dbReference type="NCBI Taxonomy" id="570936"/>
    <lineage>
        <taxon>Bacteria</taxon>
        <taxon>Bacillati</taxon>
        <taxon>Actinomycetota</taxon>
        <taxon>Actinomycetes</taxon>
        <taxon>Pseudonocardiales</taxon>
        <taxon>Pseudonocardiaceae</taxon>
        <taxon>Pseudonocardia</taxon>
    </lineage>
</organism>
<dbReference type="PANTHER" id="PTHR43080:SF2">
    <property type="entry name" value="CBS DOMAIN-CONTAINING PROTEIN"/>
    <property type="match status" value="1"/>
</dbReference>
<gene>
    <name evidence="4" type="ORF">JOF36_003862</name>
</gene>
<sequence>MMIQGPVAAGADLDEVQVRDLMTVDTVTVTVDDTVCTAAEVMLEAGVRHIPVLRDGRPVGMLSIRDLLAVLLDGGSAP</sequence>
<dbReference type="SUPFAM" id="SSF54631">
    <property type="entry name" value="CBS-domain pair"/>
    <property type="match status" value="1"/>
</dbReference>
<dbReference type="Pfam" id="PF00571">
    <property type="entry name" value="CBS"/>
    <property type="match status" value="1"/>
</dbReference>
<dbReference type="PROSITE" id="PS51371">
    <property type="entry name" value="CBS"/>
    <property type="match status" value="1"/>
</dbReference>
<accession>A0ABS4VW73</accession>
<feature type="domain" description="CBS" evidence="3">
    <location>
        <begin position="22"/>
        <end position="78"/>
    </location>
</feature>
<dbReference type="SMART" id="SM00116">
    <property type="entry name" value="CBS"/>
    <property type="match status" value="1"/>
</dbReference>
<protein>
    <submittedName>
        <fullName evidence="4">CBS domain-containing protein</fullName>
    </submittedName>
</protein>
<evidence type="ECO:0000313" key="4">
    <source>
        <dbReference type="EMBL" id="MBP2368166.1"/>
    </source>
</evidence>
<evidence type="ECO:0000259" key="3">
    <source>
        <dbReference type="PROSITE" id="PS51371"/>
    </source>
</evidence>
<dbReference type="EMBL" id="JAGINU010000001">
    <property type="protein sequence ID" value="MBP2368166.1"/>
    <property type="molecule type" value="Genomic_DNA"/>
</dbReference>
<dbReference type="RefSeq" id="WP_210028510.1">
    <property type="nucleotide sequence ID" value="NZ_JAGINU010000001.1"/>
</dbReference>
<dbReference type="InterPro" id="IPR046342">
    <property type="entry name" value="CBS_dom_sf"/>
</dbReference>
<evidence type="ECO:0000256" key="1">
    <source>
        <dbReference type="ARBA" id="ARBA00023122"/>
    </source>
</evidence>
<dbReference type="InterPro" id="IPR000644">
    <property type="entry name" value="CBS_dom"/>
</dbReference>
<name>A0ABS4VW73_9PSEU</name>
<comment type="caution">
    <text evidence="4">The sequence shown here is derived from an EMBL/GenBank/DDBJ whole genome shotgun (WGS) entry which is preliminary data.</text>
</comment>
<dbReference type="Gene3D" id="3.10.580.10">
    <property type="entry name" value="CBS-domain"/>
    <property type="match status" value="1"/>
</dbReference>
<evidence type="ECO:0000256" key="2">
    <source>
        <dbReference type="PROSITE-ProRule" id="PRU00703"/>
    </source>
</evidence>
<keyword evidence="1 2" id="KW-0129">CBS domain</keyword>
<proteinExistence type="predicted"/>